<keyword evidence="4" id="KW-1185">Reference proteome</keyword>
<protein>
    <recommendedName>
        <fullName evidence="2">GH16 domain-containing protein</fullName>
    </recommendedName>
</protein>
<dbReference type="PANTHER" id="PTHR38121">
    <property type="entry name" value="GH16 DOMAIN-CONTAINING PROTEIN"/>
    <property type="match status" value="1"/>
</dbReference>
<dbReference type="InterPro" id="IPR013320">
    <property type="entry name" value="ConA-like_dom_sf"/>
</dbReference>
<dbReference type="GO" id="GO:0004553">
    <property type="term" value="F:hydrolase activity, hydrolyzing O-glycosyl compounds"/>
    <property type="evidence" value="ECO:0007669"/>
    <property type="project" value="InterPro"/>
</dbReference>
<dbReference type="Pfam" id="PF00722">
    <property type="entry name" value="Glyco_hydro_16"/>
    <property type="match status" value="1"/>
</dbReference>
<evidence type="ECO:0000313" key="3">
    <source>
        <dbReference type="EMBL" id="PPJ49954.1"/>
    </source>
</evidence>
<evidence type="ECO:0000256" key="1">
    <source>
        <dbReference type="SAM" id="MobiDB-lite"/>
    </source>
</evidence>
<dbReference type="PROSITE" id="PS51762">
    <property type="entry name" value="GH16_2"/>
    <property type="match status" value="1"/>
</dbReference>
<sequence length="344" mass="37179">MMLQLQDCDCGLIDAKDPTGSIFTSLLAIDFTKASGKQLKDLIVVATYDVDQPGAPYVRAFSTDQIQFTTLGLELTAAPALAHGNQVPCGQIFTRKSSYFYGSYSARIQTGGVPGTVAALYNYHNATSEVDVEYVSSSTTPTLLYTVKPQLYLPTANPDNRTYQRGTWNGTSESFQSGFHTWSFIWLPEIVHFGIDKNYTNNITVNVPRSPGHLAINHWSNGDPRYSSGPPIVNSTIVVSYLQAIYNDTDATPLACRKMQVPCVVDDGYILSPANSSSTSTQTSHLVSTQGPTSTSPTNGGVAPSQPAVAIVNSAGPVVHHPIYSLLLLCSLLFASRYCLKSRC</sequence>
<feature type="compositionally biased region" description="Polar residues" evidence="1">
    <location>
        <begin position="275"/>
        <end position="299"/>
    </location>
</feature>
<dbReference type="InterPro" id="IPR000757">
    <property type="entry name" value="Beta-glucanase-like"/>
</dbReference>
<dbReference type="GO" id="GO:0005975">
    <property type="term" value="P:carbohydrate metabolic process"/>
    <property type="evidence" value="ECO:0007669"/>
    <property type="project" value="InterPro"/>
</dbReference>
<proteinExistence type="predicted"/>
<accession>A0A2S6BR54</accession>
<gene>
    <name evidence="3" type="ORF">CBER1_04724</name>
</gene>
<dbReference type="PANTHER" id="PTHR38121:SF2">
    <property type="entry name" value="ACYLTRANSFERASE 3 DOMAIN-CONTAINING PROTEIN"/>
    <property type="match status" value="1"/>
</dbReference>
<comment type="caution">
    <text evidence="3">The sequence shown here is derived from an EMBL/GenBank/DDBJ whole genome shotgun (WGS) entry which is preliminary data.</text>
</comment>
<dbReference type="OrthoDB" id="25131at2759"/>
<reference evidence="4" key="1">
    <citation type="journal article" date="2017" name="bioRxiv">
        <title>Conservation of a gene cluster reveals novel cercosporin biosynthetic mechanisms and extends production to the genus Colletotrichum.</title>
        <authorList>
            <person name="de Jonge R."/>
            <person name="Ebert M.K."/>
            <person name="Huitt-Roehl C.R."/>
            <person name="Pal P."/>
            <person name="Suttle J.C."/>
            <person name="Spanner R.E."/>
            <person name="Neubauer J.D."/>
            <person name="Jurick W.M.II."/>
            <person name="Stott K.A."/>
            <person name="Secor G.A."/>
            <person name="Thomma B.P.H.J."/>
            <person name="Van de Peer Y."/>
            <person name="Townsend C.A."/>
            <person name="Bolton M.D."/>
        </authorList>
    </citation>
    <scope>NUCLEOTIDE SEQUENCE [LARGE SCALE GENOMIC DNA]</scope>
    <source>
        <strain evidence="4">CBS538.71</strain>
    </source>
</reference>
<evidence type="ECO:0000313" key="4">
    <source>
        <dbReference type="Proteomes" id="UP000237631"/>
    </source>
</evidence>
<dbReference type="CDD" id="cd00413">
    <property type="entry name" value="Glyco_hydrolase_16"/>
    <property type="match status" value="1"/>
</dbReference>
<name>A0A2S6BR54_9PEZI</name>
<dbReference type="AlphaFoldDB" id="A0A2S6BR54"/>
<organism evidence="3 4">
    <name type="scientific">Cercospora berteroae</name>
    <dbReference type="NCBI Taxonomy" id="357750"/>
    <lineage>
        <taxon>Eukaryota</taxon>
        <taxon>Fungi</taxon>
        <taxon>Dikarya</taxon>
        <taxon>Ascomycota</taxon>
        <taxon>Pezizomycotina</taxon>
        <taxon>Dothideomycetes</taxon>
        <taxon>Dothideomycetidae</taxon>
        <taxon>Mycosphaerellales</taxon>
        <taxon>Mycosphaerellaceae</taxon>
        <taxon>Cercospora</taxon>
    </lineage>
</organism>
<dbReference type="Proteomes" id="UP000237631">
    <property type="component" value="Unassembled WGS sequence"/>
</dbReference>
<dbReference type="SUPFAM" id="SSF49899">
    <property type="entry name" value="Concanavalin A-like lectins/glucanases"/>
    <property type="match status" value="1"/>
</dbReference>
<dbReference type="Gene3D" id="2.60.120.200">
    <property type="match status" value="1"/>
</dbReference>
<feature type="region of interest" description="Disordered" evidence="1">
    <location>
        <begin position="275"/>
        <end position="303"/>
    </location>
</feature>
<feature type="domain" description="GH16" evidence="2">
    <location>
        <begin position="50"/>
        <end position="250"/>
    </location>
</feature>
<dbReference type="EMBL" id="PNEN01001795">
    <property type="protein sequence ID" value="PPJ49954.1"/>
    <property type="molecule type" value="Genomic_DNA"/>
</dbReference>
<evidence type="ECO:0000259" key="2">
    <source>
        <dbReference type="PROSITE" id="PS51762"/>
    </source>
</evidence>
<dbReference type="STRING" id="357750.A0A2S6BR54"/>